<comment type="function">
    <text evidence="7">Hydrolyzes ribosome-free peptidyl-tRNAs (with 1 or more amino acids incorporated), which drop off the ribosome during protein synthesis, or as a result of ribosome stalling.</text>
</comment>
<keyword evidence="11" id="KW-1185">Reference proteome</keyword>
<dbReference type="PATRIC" id="fig|1280514.3.peg.1855"/>
<dbReference type="Gene3D" id="3.40.50.1470">
    <property type="entry name" value="Peptidyl-tRNA hydrolase"/>
    <property type="match status" value="1"/>
</dbReference>
<dbReference type="InterPro" id="IPR001328">
    <property type="entry name" value="Pept_tRNA_hydro"/>
</dbReference>
<name>A0A0D8HKW6_9ACTN</name>
<comment type="similarity">
    <text evidence="5 7 9">Belongs to the PTH family.</text>
</comment>
<keyword evidence="3 7" id="KW-0378">Hydrolase</keyword>
<organism evidence="10 11">
    <name type="scientific">Acidithrix ferrooxidans</name>
    <dbReference type="NCBI Taxonomy" id="1280514"/>
    <lineage>
        <taxon>Bacteria</taxon>
        <taxon>Bacillati</taxon>
        <taxon>Actinomycetota</taxon>
        <taxon>Acidimicrobiia</taxon>
        <taxon>Acidimicrobiales</taxon>
        <taxon>Acidimicrobiaceae</taxon>
        <taxon>Acidithrix</taxon>
    </lineage>
</organism>
<protein>
    <recommendedName>
        <fullName evidence="6 7">Peptidyl-tRNA hydrolase</fullName>
        <shortName evidence="7">Pth</shortName>
        <ecNumber evidence="1 7">3.1.1.29</ecNumber>
    </recommendedName>
</protein>
<keyword evidence="4 7" id="KW-0694">RNA-binding</keyword>
<feature type="site" description="Discriminates between blocked and unblocked aminoacyl-tRNA" evidence="7">
    <location>
        <position position="12"/>
    </location>
</feature>
<reference evidence="10 11" key="1">
    <citation type="submission" date="2015-01" db="EMBL/GenBank/DDBJ databases">
        <title>Draft genome of the acidophilic iron oxidizer Acidithrix ferrooxidans strain Py-F3.</title>
        <authorList>
            <person name="Poehlein A."/>
            <person name="Eisen S."/>
            <person name="Schloemann M."/>
            <person name="Johnson B.D."/>
            <person name="Daniel R."/>
            <person name="Muehling M."/>
        </authorList>
    </citation>
    <scope>NUCLEOTIDE SEQUENCE [LARGE SCALE GENOMIC DNA]</scope>
    <source>
        <strain evidence="10 11">Py-F3</strain>
    </source>
</reference>
<evidence type="ECO:0000256" key="4">
    <source>
        <dbReference type="ARBA" id="ARBA00022884"/>
    </source>
</evidence>
<feature type="binding site" evidence="7">
    <location>
        <position position="117"/>
    </location>
    <ligand>
        <name>tRNA</name>
        <dbReference type="ChEBI" id="CHEBI:17843"/>
    </ligand>
</feature>
<gene>
    <name evidence="7 10" type="primary">pth</name>
    <name evidence="10" type="ORF">AXFE_14240</name>
</gene>
<dbReference type="GO" id="GO:0006515">
    <property type="term" value="P:protein quality control for misfolded or incompletely synthesized proteins"/>
    <property type="evidence" value="ECO:0007669"/>
    <property type="project" value="UniProtKB-UniRule"/>
</dbReference>
<feature type="binding site" evidence="7">
    <location>
        <position position="68"/>
    </location>
    <ligand>
        <name>tRNA</name>
        <dbReference type="ChEBI" id="CHEBI:17843"/>
    </ligand>
</feature>
<dbReference type="OrthoDB" id="9800507at2"/>
<dbReference type="InterPro" id="IPR036416">
    <property type="entry name" value="Pept_tRNA_hydro_sf"/>
</dbReference>
<evidence type="ECO:0000256" key="6">
    <source>
        <dbReference type="ARBA" id="ARBA00050038"/>
    </source>
</evidence>
<comment type="caution">
    <text evidence="10">The sequence shown here is derived from an EMBL/GenBank/DDBJ whole genome shotgun (WGS) entry which is preliminary data.</text>
</comment>
<dbReference type="PROSITE" id="PS01195">
    <property type="entry name" value="PEPT_TRNA_HYDROL_1"/>
    <property type="match status" value="1"/>
</dbReference>
<accession>A0A0D8HKW6</accession>
<dbReference type="InterPro" id="IPR018171">
    <property type="entry name" value="Pept_tRNA_hydro_CS"/>
</dbReference>
<dbReference type="GO" id="GO:0072344">
    <property type="term" value="P:rescue of stalled ribosome"/>
    <property type="evidence" value="ECO:0007669"/>
    <property type="project" value="UniProtKB-UniRule"/>
</dbReference>
<comment type="catalytic activity">
    <reaction evidence="7 8">
        <text>an N-acyl-L-alpha-aminoacyl-tRNA + H2O = an N-acyl-L-amino acid + a tRNA + H(+)</text>
        <dbReference type="Rhea" id="RHEA:54448"/>
        <dbReference type="Rhea" id="RHEA-COMP:10123"/>
        <dbReference type="Rhea" id="RHEA-COMP:13883"/>
        <dbReference type="ChEBI" id="CHEBI:15377"/>
        <dbReference type="ChEBI" id="CHEBI:15378"/>
        <dbReference type="ChEBI" id="CHEBI:59874"/>
        <dbReference type="ChEBI" id="CHEBI:78442"/>
        <dbReference type="ChEBI" id="CHEBI:138191"/>
        <dbReference type="EC" id="3.1.1.29"/>
    </reaction>
</comment>
<evidence type="ECO:0000256" key="5">
    <source>
        <dbReference type="ARBA" id="ARBA00038063"/>
    </source>
</evidence>
<dbReference type="HAMAP" id="MF_00083">
    <property type="entry name" value="Pept_tRNA_hydro_bact"/>
    <property type="match status" value="1"/>
</dbReference>
<evidence type="ECO:0000256" key="3">
    <source>
        <dbReference type="ARBA" id="ARBA00022801"/>
    </source>
</evidence>
<dbReference type="RefSeq" id="WP_052605162.1">
    <property type="nucleotide sequence ID" value="NZ_JXYS01000031.1"/>
</dbReference>
<evidence type="ECO:0000313" key="11">
    <source>
        <dbReference type="Proteomes" id="UP000032360"/>
    </source>
</evidence>
<dbReference type="CDD" id="cd00462">
    <property type="entry name" value="PTH"/>
    <property type="match status" value="1"/>
</dbReference>
<evidence type="ECO:0000256" key="8">
    <source>
        <dbReference type="RuleBase" id="RU000673"/>
    </source>
</evidence>
<dbReference type="PANTHER" id="PTHR17224:SF1">
    <property type="entry name" value="PEPTIDYL-TRNA HYDROLASE"/>
    <property type="match status" value="1"/>
</dbReference>
<evidence type="ECO:0000256" key="9">
    <source>
        <dbReference type="RuleBase" id="RU004320"/>
    </source>
</evidence>
<comment type="subunit">
    <text evidence="7">Monomer.</text>
</comment>
<dbReference type="STRING" id="1280514.AXFE_14240"/>
<dbReference type="AlphaFoldDB" id="A0A0D8HKW6"/>
<comment type="subcellular location">
    <subcellularLocation>
        <location evidence="7">Cytoplasm</location>
    </subcellularLocation>
</comment>
<keyword evidence="2 7" id="KW-0820">tRNA-binding</keyword>
<proteinExistence type="inferred from homology"/>
<feature type="binding site" evidence="7">
    <location>
        <position position="70"/>
    </location>
    <ligand>
        <name>tRNA</name>
        <dbReference type="ChEBI" id="CHEBI:17843"/>
    </ligand>
</feature>
<dbReference type="Proteomes" id="UP000032360">
    <property type="component" value="Unassembled WGS sequence"/>
</dbReference>
<dbReference type="GO" id="GO:0000049">
    <property type="term" value="F:tRNA binding"/>
    <property type="evidence" value="ECO:0007669"/>
    <property type="project" value="UniProtKB-UniRule"/>
</dbReference>
<sequence length="192" mass="20624">MRSVKLVLGLGNPGRQFENTRHNFGAIVLDRAVKDRGLKLIPSLRSHSLLAEDRDGLDVVAFAFPQTFMNNSGNALAGLSKRYKLKETSDLIVIHDELDLPPGSIKVKRGGGVAGHNGLKSIVAQLGSSDFVRIRVGIGRPIGTQPVRDYVLTQLKPSDLAGYEGAFELGVAALQNVLGKGVDAAMNEINRN</sequence>
<dbReference type="GO" id="GO:0004045">
    <property type="term" value="F:peptidyl-tRNA hydrolase activity"/>
    <property type="evidence" value="ECO:0007669"/>
    <property type="project" value="UniProtKB-UniRule"/>
</dbReference>
<feature type="active site" description="Proton acceptor" evidence="7">
    <location>
        <position position="22"/>
    </location>
</feature>
<evidence type="ECO:0000313" key="10">
    <source>
        <dbReference type="EMBL" id="KJF17716.1"/>
    </source>
</evidence>
<evidence type="ECO:0000256" key="7">
    <source>
        <dbReference type="HAMAP-Rule" id="MF_00083"/>
    </source>
</evidence>
<evidence type="ECO:0000256" key="1">
    <source>
        <dbReference type="ARBA" id="ARBA00013260"/>
    </source>
</evidence>
<keyword evidence="7" id="KW-0963">Cytoplasm</keyword>
<dbReference type="PROSITE" id="PS01196">
    <property type="entry name" value="PEPT_TRNA_HYDROL_2"/>
    <property type="match status" value="1"/>
</dbReference>
<dbReference type="PANTHER" id="PTHR17224">
    <property type="entry name" value="PEPTIDYL-TRNA HYDROLASE"/>
    <property type="match status" value="1"/>
</dbReference>
<dbReference type="SUPFAM" id="SSF53178">
    <property type="entry name" value="Peptidyl-tRNA hydrolase-like"/>
    <property type="match status" value="1"/>
</dbReference>
<feature type="site" description="Stabilizes the basic form of H active site to accept a proton" evidence="7">
    <location>
        <position position="96"/>
    </location>
</feature>
<comment type="function">
    <text evidence="7">Catalyzes the release of premature peptidyl moieties from peptidyl-tRNA molecules trapped in stalled 50S ribosomal subunits, and thus maintains levels of free tRNAs and 50S ribosomes.</text>
</comment>
<dbReference type="Pfam" id="PF01195">
    <property type="entry name" value="Pept_tRNA_hydro"/>
    <property type="match status" value="1"/>
</dbReference>
<dbReference type="EC" id="3.1.1.29" evidence="1 7"/>
<dbReference type="GO" id="GO:0005737">
    <property type="term" value="C:cytoplasm"/>
    <property type="evidence" value="ECO:0007669"/>
    <property type="project" value="UniProtKB-SubCell"/>
</dbReference>
<dbReference type="EMBL" id="JXYS01000031">
    <property type="protein sequence ID" value="KJF17716.1"/>
    <property type="molecule type" value="Genomic_DNA"/>
</dbReference>
<feature type="binding site" evidence="7">
    <location>
        <position position="17"/>
    </location>
    <ligand>
        <name>tRNA</name>
        <dbReference type="ChEBI" id="CHEBI:17843"/>
    </ligand>
</feature>
<evidence type="ECO:0000256" key="2">
    <source>
        <dbReference type="ARBA" id="ARBA00022555"/>
    </source>
</evidence>
<dbReference type="NCBIfam" id="TIGR00447">
    <property type="entry name" value="pth"/>
    <property type="match status" value="1"/>
</dbReference>